<dbReference type="PROSITE" id="PS01068">
    <property type="entry name" value="OMPA_1"/>
    <property type="match status" value="1"/>
</dbReference>
<proteinExistence type="predicted"/>
<evidence type="ECO:0000313" key="7">
    <source>
        <dbReference type="EMBL" id="RVT51711.1"/>
    </source>
</evidence>
<feature type="domain" description="OmpA-like" evidence="6">
    <location>
        <begin position="64"/>
        <end position="180"/>
    </location>
</feature>
<evidence type="ECO:0000256" key="5">
    <source>
        <dbReference type="SAM" id="SignalP"/>
    </source>
</evidence>
<dbReference type="GO" id="GO:0009279">
    <property type="term" value="C:cell outer membrane"/>
    <property type="evidence" value="ECO:0007669"/>
    <property type="project" value="UniProtKB-SubCell"/>
</dbReference>
<name>A0A3S2TR61_9BURK</name>
<keyword evidence="2 4" id="KW-0472">Membrane</keyword>
<dbReference type="RefSeq" id="WP_128198712.1">
    <property type="nucleotide sequence ID" value="NZ_SACT01000003.1"/>
</dbReference>
<dbReference type="InterPro" id="IPR050330">
    <property type="entry name" value="Bact_OuterMem_StrucFunc"/>
</dbReference>
<dbReference type="CDD" id="cd07185">
    <property type="entry name" value="OmpA_C-like"/>
    <property type="match status" value="1"/>
</dbReference>
<dbReference type="InterPro" id="IPR006690">
    <property type="entry name" value="OMPA-like_CS"/>
</dbReference>
<accession>A0A3S2TR61</accession>
<dbReference type="OrthoDB" id="9805832at2"/>
<comment type="subcellular location">
    <subcellularLocation>
        <location evidence="1">Cell outer membrane</location>
    </subcellularLocation>
</comment>
<protein>
    <submittedName>
        <fullName evidence="7">OmpA family protein</fullName>
    </submittedName>
</protein>
<reference evidence="7 8" key="1">
    <citation type="submission" date="2019-01" db="EMBL/GenBank/DDBJ databases">
        <authorList>
            <person name="Chen W.-M."/>
        </authorList>
    </citation>
    <scope>NUCLEOTIDE SEQUENCE [LARGE SCALE GENOMIC DNA]</scope>
    <source>
        <strain evidence="7 8">ICH-3</strain>
    </source>
</reference>
<evidence type="ECO:0000256" key="1">
    <source>
        <dbReference type="ARBA" id="ARBA00004442"/>
    </source>
</evidence>
<evidence type="ECO:0000256" key="4">
    <source>
        <dbReference type="PROSITE-ProRule" id="PRU00473"/>
    </source>
</evidence>
<dbReference type="Proteomes" id="UP000288178">
    <property type="component" value="Unassembled WGS sequence"/>
</dbReference>
<dbReference type="InterPro" id="IPR036737">
    <property type="entry name" value="OmpA-like_sf"/>
</dbReference>
<dbReference type="InterPro" id="IPR006665">
    <property type="entry name" value="OmpA-like"/>
</dbReference>
<dbReference type="Gene3D" id="3.30.1330.60">
    <property type="entry name" value="OmpA-like domain"/>
    <property type="match status" value="1"/>
</dbReference>
<dbReference type="EMBL" id="SACT01000003">
    <property type="protein sequence ID" value="RVT51711.1"/>
    <property type="molecule type" value="Genomic_DNA"/>
</dbReference>
<dbReference type="PRINTS" id="PR01021">
    <property type="entry name" value="OMPADOMAIN"/>
</dbReference>
<keyword evidence="5" id="KW-0732">Signal</keyword>
<dbReference type="Pfam" id="PF00691">
    <property type="entry name" value="OmpA"/>
    <property type="match status" value="1"/>
</dbReference>
<dbReference type="PANTHER" id="PTHR30329">
    <property type="entry name" value="STATOR ELEMENT OF FLAGELLAR MOTOR COMPLEX"/>
    <property type="match status" value="1"/>
</dbReference>
<evidence type="ECO:0000256" key="2">
    <source>
        <dbReference type="ARBA" id="ARBA00023136"/>
    </source>
</evidence>
<gene>
    <name evidence="7" type="ORF">ENE75_12945</name>
</gene>
<dbReference type="PANTHER" id="PTHR30329:SF21">
    <property type="entry name" value="LIPOPROTEIN YIAD-RELATED"/>
    <property type="match status" value="1"/>
</dbReference>
<evidence type="ECO:0000259" key="6">
    <source>
        <dbReference type="PROSITE" id="PS51123"/>
    </source>
</evidence>
<dbReference type="InterPro" id="IPR006664">
    <property type="entry name" value="OMP_bac"/>
</dbReference>
<comment type="caution">
    <text evidence="7">The sequence shown here is derived from an EMBL/GenBank/DDBJ whole genome shotgun (WGS) entry which is preliminary data.</text>
</comment>
<sequence>MRRHRFTPFVALLVVGLAAMTVHAAEPLLKPGQITESALVDALTPADEAKSRSIRPTLTGAAPSAQAAGRAGLLITFQTGSADLTPETRSALDEVGKALKSDRLAGFSFRIEGHADPRGGVDYNLRLSEERAQSVVAYLMDRYGLPADRLQPVGKGASELLNAQQPTAPENRRVTIVTTR</sequence>
<dbReference type="SUPFAM" id="SSF103088">
    <property type="entry name" value="OmpA-like"/>
    <property type="match status" value="1"/>
</dbReference>
<evidence type="ECO:0000313" key="8">
    <source>
        <dbReference type="Proteomes" id="UP000288178"/>
    </source>
</evidence>
<feature type="signal peptide" evidence="5">
    <location>
        <begin position="1"/>
        <end position="24"/>
    </location>
</feature>
<dbReference type="PROSITE" id="PS51123">
    <property type="entry name" value="OMPA_2"/>
    <property type="match status" value="1"/>
</dbReference>
<dbReference type="AlphaFoldDB" id="A0A3S2TR61"/>
<evidence type="ECO:0000256" key="3">
    <source>
        <dbReference type="ARBA" id="ARBA00023237"/>
    </source>
</evidence>
<keyword evidence="3" id="KW-0998">Cell outer membrane</keyword>
<organism evidence="7 8">
    <name type="scientific">Rubrivivax albus</name>
    <dbReference type="NCBI Taxonomy" id="2499835"/>
    <lineage>
        <taxon>Bacteria</taxon>
        <taxon>Pseudomonadati</taxon>
        <taxon>Pseudomonadota</taxon>
        <taxon>Betaproteobacteria</taxon>
        <taxon>Burkholderiales</taxon>
        <taxon>Sphaerotilaceae</taxon>
        <taxon>Rubrivivax</taxon>
    </lineage>
</organism>
<feature type="chain" id="PRO_5018736746" evidence="5">
    <location>
        <begin position="25"/>
        <end position="180"/>
    </location>
</feature>
<keyword evidence="8" id="KW-1185">Reference proteome</keyword>